<organism evidence="1 2">
    <name type="scientific">Rhynchophorus ferrugineus</name>
    <name type="common">Red palm weevil</name>
    <name type="synonym">Curculio ferrugineus</name>
    <dbReference type="NCBI Taxonomy" id="354439"/>
    <lineage>
        <taxon>Eukaryota</taxon>
        <taxon>Metazoa</taxon>
        <taxon>Ecdysozoa</taxon>
        <taxon>Arthropoda</taxon>
        <taxon>Hexapoda</taxon>
        <taxon>Insecta</taxon>
        <taxon>Pterygota</taxon>
        <taxon>Neoptera</taxon>
        <taxon>Endopterygota</taxon>
        <taxon>Coleoptera</taxon>
        <taxon>Polyphaga</taxon>
        <taxon>Cucujiformia</taxon>
        <taxon>Curculionidae</taxon>
        <taxon>Dryophthorinae</taxon>
        <taxon>Rhynchophorus</taxon>
    </lineage>
</organism>
<keyword evidence="2" id="KW-1185">Reference proteome</keyword>
<sequence>MAALKARICLHPVNQGGCTGGGKHRLTPATRSSANWTGWISRNTECQAEFAVVRLYHIRIFTWPQTLENKNTQPITVKQTLLFRPVARTHRFQSIEVVCGAEDPLRNLNKLQMGPFDSPSR</sequence>
<dbReference type="EMBL" id="JAACXV010014339">
    <property type="protein sequence ID" value="KAF7268195.1"/>
    <property type="molecule type" value="Genomic_DNA"/>
</dbReference>
<evidence type="ECO:0000313" key="2">
    <source>
        <dbReference type="Proteomes" id="UP000625711"/>
    </source>
</evidence>
<gene>
    <name evidence="1" type="ORF">GWI33_018657</name>
</gene>
<comment type="caution">
    <text evidence="1">The sequence shown here is derived from an EMBL/GenBank/DDBJ whole genome shotgun (WGS) entry which is preliminary data.</text>
</comment>
<accession>A0A834HZT8</accession>
<evidence type="ECO:0000313" key="1">
    <source>
        <dbReference type="EMBL" id="KAF7268195.1"/>
    </source>
</evidence>
<dbReference type="AlphaFoldDB" id="A0A834HZT8"/>
<name>A0A834HZT8_RHYFE</name>
<dbReference type="Proteomes" id="UP000625711">
    <property type="component" value="Unassembled WGS sequence"/>
</dbReference>
<proteinExistence type="predicted"/>
<protein>
    <submittedName>
        <fullName evidence="1">Uncharacterized protein</fullName>
    </submittedName>
</protein>
<reference evidence="1" key="1">
    <citation type="submission" date="2020-08" db="EMBL/GenBank/DDBJ databases">
        <title>Genome sequencing and assembly of the red palm weevil Rhynchophorus ferrugineus.</title>
        <authorList>
            <person name="Dias G.B."/>
            <person name="Bergman C.M."/>
            <person name="Manee M."/>
        </authorList>
    </citation>
    <scope>NUCLEOTIDE SEQUENCE</scope>
    <source>
        <strain evidence="1">AA-2017</strain>
        <tissue evidence="1">Whole larva</tissue>
    </source>
</reference>